<organism evidence="1">
    <name type="scientific">marine metagenome</name>
    <dbReference type="NCBI Taxonomy" id="408172"/>
    <lineage>
        <taxon>unclassified sequences</taxon>
        <taxon>metagenomes</taxon>
        <taxon>ecological metagenomes</taxon>
    </lineage>
</organism>
<name>A0A382BEE0_9ZZZZ</name>
<protein>
    <submittedName>
        <fullName evidence="1">Uncharacterized protein</fullName>
    </submittedName>
</protein>
<dbReference type="AlphaFoldDB" id="A0A382BEE0"/>
<gene>
    <name evidence="1" type="ORF">METZ01_LOCUS165040</name>
</gene>
<evidence type="ECO:0000313" key="1">
    <source>
        <dbReference type="EMBL" id="SVB12186.1"/>
    </source>
</evidence>
<feature type="non-terminal residue" evidence="1">
    <location>
        <position position="24"/>
    </location>
</feature>
<reference evidence="1" key="1">
    <citation type="submission" date="2018-05" db="EMBL/GenBank/DDBJ databases">
        <authorList>
            <person name="Lanie J.A."/>
            <person name="Ng W.-L."/>
            <person name="Kazmierczak K.M."/>
            <person name="Andrzejewski T.M."/>
            <person name="Davidsen T.M."/>
            <person name="Wayne K.J."/>
            <person name="Tettelin H."/>
            <person name="Glass J.I."/>
            <person name="Rusch D."/>
            <person name="Podicherti R."/>
            <person name="Tsui H.-C.T."/>
            <person name="Winkler M.E."/>
        </authorList>
    </citation>
    <scope>NUCLEOTIDE SEQUENCE</scope>
</reference>
<accession>A0A382BEE0</accession>
<proteinExistence type="predicted"/>
<sequence>MSGTMPFWMRGFLSALLATSFGLA</sequence>
<dbReference type="EMBL" id="UINC01029451">
    <property type="protein sequence ID" value="SVB12186.1"/>
    <property type="molecule type" value="Genomic_DNA"/>
</dbReference>